<dbReference type="InterPro" id="IPR001818">
    <property type="entry name" value="Pept_M10_metallopeptidase"/>
</dbReference>
<dbReference type="InterPro" id="IPR006026">
    <property type="entry name" value="Peptidase_Metallo"/>
</dbReference>
<accession>A0A3B3V154</accession>
<evidence type="ECO:0000256" key="4">
    <source>
        <dbReference type="ARBA" id="ARBA00022801"/>
    </source>
</evidence>
<feature type="binding site" description="in inhibited form" evidence="6">
    <location>
        <position position="14"/>
    </location>
    <ligand>
        <name>Zn(2+)</name>
        <dbReference type="ChEBI" id="CHEBI:29105"/>
        <label>2</label>
        <note>catalytic</note>
    </ligand>
</feature>
<feature type="domain" description="Peptidase metallopeptidase" evidence="8">
    <location>
        <begin position="36"/>
        <end position="159"/>
    </location>
</feature>
<dbReference type="GeneTree" id="ENSGT00940000156939"/>
<evidence type="ECO:0000259" key="8">
    <source>
        <dbReference type="SMART" id="SM00235"/>
    </source>
</evidence>
<feature type="binding site" evidence="6">
    <location>
        <position position="93"/>
    </location>
    <ligand>
        <name>Zn(2+)</name>
        <dbReference type="ChEBI" id="CHEBI:29105"/>
        <label>1</label>
    </ligand>
</feature>
<feature type="binding site" evidence="6">
    <location>
        <position position="121"/>
    </location>
    <ligand>
        <name>Ca(2+)</name>
        <dbReference type="ChEBI" id="CHEBI:29108"/>
        <label>3</label>
    </ligand>
</feature>
<dbReference type="SUPFAM" id="SSF55486">
    <property type="entry name" value="Metalloproteases ('zincins'), catalytic domain"/>
    <property type="match status" value="1"/>
</dbReference>
<dbReference type="GO" id="GO:0006508">
    <property type="term" value="P:proteolysis"/>
    <property type="evidence" value="ECO:0007669"/>
    <property type="project" value="UniProtKB-KW"/>
</dbReference>
<feature type="binding site" evidence="6">
    <location>
        <position position="119"/>
    </location>
    <ligand>
        <name>Zn(2+)</name>
        <dbReference type="ChEBI" id="CHEBI:29105"/>
        <label>1</label>
    </ligand>
</feature>
<feature type="binding site" evidence="6">
    <location>
        <position position="99"/>
    </location>
    <ligand>
        <name>Ca(2+)</name>
        <dbReference type="ChEBI" id="CHEBI:29108"/>
        <label>3</label>
    </ligand>
</feature>
<dbReference type="InterPro" id="IPR021190">
    <property type="entry name" value="Pept_M10A"/>
</dbReference>
<proteinExistence type="inferred from homology"/>
<feature type="binding site" evidence="6">
    <location>
        <position position="91"/>
    </location>
    <ligand>
        <name>Zn(2+)</name>
        <dbReference type="ChEBI" id="CHEBI:29105"/>
        <label>1</label>
    </ligand>
</feature>
<dbReference type="GO" id="GO:0004222">
    <property type="term" value="F:metalloendopeptidase activity"/>
    <property type="evidence" value="ECO:0007669"/>
    <property type="project" value="InterPro"/>
</dbReference>
<dbReference type="GO" id="GO:0031012">
    <property type="term" value="C:extracellular matrix"/>
    <property type="evidence" value="ECO:0007669"/>
    <property type="project" value="InterPro"/>
</dbReference>
<dbReference type="GO" id="GO:0005615">
    <property type="term" value="C:extracellular space"/>
    <property type="evidence" value="ECO:0007669"/>
    <property type="project" value="TreeGrafter"/>
</dbReference>
<evidence type="ECO:0000256" key="6">
    <source>
        <dbReference type="PIRSR" id="PIRSR621190-2"/>
    </source>
</evidence>
<dbReference type="Pfam" id="PF00413">
    <property type="entry name" value="Peptidase_M10"/>
    <property type="match status" value="1"/>
</dbReference>
<keyword evidence="5 6" id="KW-0862">Zinc</keyword>
<comment type="similarity">
    <text evidence="1">Belongs to the peptidase M10A family.</text>
</comment>
<dbReference type="Gene3D" id="3.40.390.10">
    <property type="entry name" value="Collagenase (Catalytic Domain)"/>
    <property type="match status" value="1"/>
</dbReference>
<keyword evidence="2" id="KW-0645">Protease</keyword>
<feature type="binding site" evidence="6">
    <location>
        <position position="81"/>
    </location>
    <ligand>
        <name>Ca(2+)</name>
        <dbReference type="ChEBI" id="CHEBI:29108"/>
        <label>2</label>
    </ligand>
</feature>
<feature type="region of interest" description="Disordered" evidence="7">
    <location>
        <begin position="1"/>
        <end position="26"/>
    </location>
</feature>
<feature type="binding site" evidence="6">
    <location>
        <position position="98"/>
    </location>
    <ligand>
        <name>Ca(2+)</name>
        <dbReference type="ChEBI" id="CHEBI:29108"/>
        <label>3</label>
    </ligand>
</feature>
<dbReference type="GO" id="GO:0008270">
    <property type="term" value="F:zinc ion binding"/>
    <property type="evidence" value="ECO:0007669"/>
    <property type="project" value="InterPro"/>
</dbReference>
<comment type="cofactor">
    <cofactor evidence="6">
        <name>Ca(2+)</name>
        <dbReference type="ChEBI" id="CHEBI:29108"/>
    </cofactor>
    <text evidence="6">Can bind about 5 Ca(2+) ions per subunit.</text>
</comment>
<dbReference type="GO" id="GO:0030574">
    <property type="term" value="P:collagen catabolic process"/>
    <property type="evidence" value="ECO:0007669"/>
    <property type="project" value="TreeGrafter"/>
</dbReference>
<evidence type="ECO:0000256" key="7">
    <source>
        <dbReference type="SAM" id="MobiDB-lite"/>
    </source>
</evidence>
<evidence type="ECO:0000313" key="9">
    <source>
        <dbReference type="Ensembl" id="ENSPLAP00000018616.1"/>
    </source>
</evidence>
<keyword evidence="10" id="KW-1185">Reference proteome</keyword>
<dbReference type="PANTHER" id="PTHR10201:SF25">
    <property type="entry name" value="MATRIX METALLOPROTEINASE-15"/>
    <property type="match status" value="1"/>
</dbReference>
<dbReference type="AlphaFoldDB" id="A0A3B3V154"/>
<dbReference type="InterPro" id="IPR024079">
    <property type="entry name" value="MetalloPept_cat_dom_sf"/>
</dbReference>
<dbReference type="Proteomes" id="UP000261500">
    <property type="component" value="Unplaced"/>
</dbReference>
<protein>
    <submittedName>
        <fullName evidence="9">Matrix metallopeptidase 15</fullName>
    </submittedName>
</protein>
<feature type="binding site" evidence="6">
    <location>
        <position position="106"/>
    </location>
    <ligand>
        <name>Zn(2+)</name>
        <dbReference type="ChEBI" id="CHEBI:29105"/>
        <label>1</label>
    </ligand>
</feature>
<sequence length="163" mass="17838">MEPGPVQAMQRPRCALPDRTPEDGAGEVRTRRFALTGQRWDKEQLSFSPKVPVLLVPVLKASVLSVTPLCFQERPAGDAADILLLFASGFHGDMSLFDGKGGSLAHAFYPGPGTGGDMHFDADEPWTLDAQNQEGPILGGCSRQRAKLQPAWRRHRRGPAHVW</sequence>
<keyword evidence="4" id="KW-0378">Hydrolase</keyword>
<evidence type="ECO:0000256" key="2">
    <source>
        <dbReference type="ARBA" id="ARBA00022670"/>
    </source>
</evidence>
<dbReference type="SMART" id="SM00235">
    <property type="entry name" value="ZnMc"/>
    <property type="match status" value="1"/>
</dbReference>
<keyword evidence="6" id="KW-0106">Calcium</keyword>
<dbReference type="Ensembl" id="ENSPLAT00000028163.1">
    <property type="protein sequence ID" value="ENSPLAP00000018616.1"/>
    <property type="gene ID" value="ENSPLAG00000023317.1"/>
</dbReference>
<name>A0A3B3V154_9TELE</name>
<feature type="binding site" evidence="6">
    <location>
        <position position="124"/>
    </location>
    <ligand>
        <name>Ca(2+)</name>
        <dbReference type="ChEBI" id="CHEBI:29108"/>
        <label>1</label>
    </ligand>
</feature>
<dbReference type="PRINTS" id="PR00138">
    <property type="entry name" value="MATRIXIN"/>
</dbReference>
<organism evidence="9 10">
    <name type="scientific">Poecilia latipinna</name>
    <name type="common">sailfin molly</name>
    <dbReference type="NCBI Taxonomy" id="48699"/>
    <lineage>
        <taxon>Eukaryota</taxon>
        <taxon>Metazoa</taxon>
        <taxon>Chordata</taxon>
        <taxon>Craniata</taxon>
        <taxon>Vertebrata</taxon>
        <taxon>Euteleostomi</taxon>
        <taxon>Actinopterygii</taxon>
        <taxon>Neopterygii</taxon>
        <taxon>Teleostei</taxon>
        <taxon>Neoteleostei</taxon>
        <taxon>Acanthomorphata</taxon>
        <taxon>Ovalentaria</taxon>
        <taxon>Atherinomorphae</taxon>
        <taxon>Cyprinodontiformes</taxon>
        <taxon>Poeciliidae</taxon>
        <taxon>Poeciliinae</taxon>
        <taxon>Poecilia</taxon>
    </lineage>
</organism>
<evidence type="ECO:0000256" key="5">
    <source>
        <dbReference type="ARBA" id="ARBA00022833"/>
    </source>
</evidence>
<dbReference type="GO" id="GO:0030198">
    <property type="term" value="P:extracellular matrix organization"/>
    <property type="evidence" value="ECO:0007669"/>
    <property type="project" value="TreeGrafter"/>
</dbReference>
<evidence type="ECO:0000256" key="3">
    <source>
        <dbReference type="ARBA" id="ARBA00022723"/>
    </source>
</evidence>
<feature type="binding site" evidence="6">
    <location>
        <position position="124"/>
    </location>
    <ligand>
        <name>Ca(2+)</name>
        <dbReference type="ChEBI" id="CHEBI:29108"/>
        <label>3</label>
    </ligand>
</feature>
<evidence type="ECO:0000256" key="1">
    <source>
        <dbReference type="ARBA" id="ARBA00010370"/>
    </source>
</evidence>
<reference evidence="9" key="2">
    <citation type="submission" date="2025-09" db="UniProtKB">
        <authorList>
            <consortium name="Ensembl"/>
        </authorList>
    </citation>
    <scope>IDENTIFICATION</scope>
</reference>
<dbReference type="PANTHER" id="PTHR10201">
    <property type="entry name" value="MATRIX METALLOPROTEINASE"/>
    <property type="match status" value="1"/>
</dbReference>
<evidence type="ECO:0000313" key="10">
    <source>
        <dbReference type="Proteomes" id="UP000261500"/>
    </source>
</evidence>
<keyword evidence="3 6" id="KW-0479">Metal-binding</keyword>
<comment type="cofactor">
    <cofactor evidence="6">
        <name>Zn(2+)</name>
        <dbReference type="ChEBI" id="CHEBI:29105"/>
    </cofactor>
    <text evidence="6">Binds 2 Zn(2+) ions per subunit.</text>
</comment>
<reference evidence="9" key="1">
    <citation type="submission" date="2025-08" db="UniProtKB">
        <authorList>
            <consortium name="Ensembl"/>
        </authorList>
    </citation>
    <scope>IDENTIFICATION</scope>
</reference>
<feature type="binding site" evidence="6">
    <location>
        <position position="115"/>
    </location>
    <ligand>
        <name>Ca(2+)</name>
        <dbReference type="ChEBI" id="CHEBI:29108"/>
        <label>2</label>
    </ligand>
</feature>
<feature type="binding site" evidence="6">
    <location>
        <position position="117"/>
    </location>
    <ligand>
        <name>Ca(2+)</name>
        <dbReference type="ChEBI" id="CHEBI:29108"/>
        <label>2</label>
    </ligand>
</feature>